<evidence type="ECO:0000313" key="2">
    <source>
        <dbReference type="EMBL" id="MCE3050075.1"/>
    </source>
</evidence>
<dbReference type="InterPro" id="IPR053772">
    <property type="entry name" value="At1g61320/At1g61330-like"/>
</dbReference>
<dbReference type="PANTHER" id="PTHR34145">
    <property type="entry name" value="OS02G0105600 PROTEIN"/>
    <property type="match status" value="1"/>
</dbReference>
<sequence>MHDEEVFLISQTIETPTNCRTNSVDPTMQLPDHILQSIFSHLNFHDLVHVRLVSKNWHRNTPSHFALHFNESLFHEKNPTNKSDFWDWIRSSLDASNTNKLINVEKRVLRVKCDHPGDIRDVLGLLGGNHFHEVYLSFKLLRTHCYYLPYIFQSKFLTLLHLTECGIHNRVFYGTEEIFPSLQELKLDKVTVCEVTLSMFISKCPCLSELSLLNCWGICFIVLTKLDRLKKLYVKLSYFHSFTYIRVIAPSLQVFHFVHRSRERRVAVNMDIRACKMLREFHLDCWRFPQGLDPENISSHFPRLETLLLGPCQTEKPIKIKISGPLLTKWILSFPGLYECSRKSIVSTPNNLSSFQYMGTMFQPYLALPSDTSKVLGSSNIVLIPKTNEVNRAWFLKLRSHLENFSNYNTILDLRLREKGQAKWTSSNTAAGSHQALNSRHEQAQKSTGIFVEIYN</sequence>
<dbReference type="Proteomes" id="UP000823775">
    <property type="component" value="Unassembled WGS sequence"/>
</dbReference>
<dbReference type="SUPFAM" id="SSF81383">
    <property type="entry name" value="F-box domain"/>
    <property type="match status" value="1"/>
</dbReference>
<comment type="caution">
    <text evidence="2">The sequence shown here is derived from an EMBL/GenBank/DDBJ whole genome shotgun (WGS) entry which is preliminary data.</text>
</comment>
<name>A0ABS8WKM9_DATST</name>
<dbReference type="Pfam" id="PF12937">
    <property type="entry name" value="F-box-like"/>
    <property type="match status" value="1"/>
</dbReference>
<dbReference type="InterPro" id="IPR032675">
    <property type="entry name" value="LRR_dom_sf"/>
</dbReference>
<evidence type="ECO:0000313" key="3">
    <source>
        <dbReference type="Proteomes" id="UP000823775"/>
    </source>
</evidence>
<feature type="domain" description="F-box" evidence="1">
    <location>
        <begin position="24"/>
        <end position="77"/>
    </location>
</feature>
<dbReference type="SUPFAM" id="SSF52047">
    <property type="entry name" value="RNI-like"/>
    <property type="match status" value="1"/>
</dbReference>
<dbReference type="PROSITE" id="PS50181">
    <property type="entry name" value="FBOX"/>
    <property type="match status" value="1"/>
</dbReference>
<dbReference type="Gene3D" id="1.20.1280.50">
    <property type="match status" value="1"/>
</dbReference>
<dbReference type="Pfam" id="PF23622">
    <property type="entry name" value="LRR_At1g61320_AtMIF1"/>
    <property type="match status" value="1"/>
</dbReference>
<dbReference type="SMART" id="SM00256">
    <property type="entry name" value="FBOX"/>
    <property type="match status" value="1"/>
</dbReference>
<evidence type="ECO:0000259" key="1">
    <source>
        <dbReference type="PROSITE" id="PS50181"/>
    </source>
</evidence>
<dbReference type="InterPro" id="IPR055357">
    <property type="entry name" value="LRR_At1g61320_AtMIF1"/>
</dbReference>
<accession>A0ABS8WKM9</accession>
<keyword evidence="3" id="KW-1185">Reference proteome</keyword>
<dbReference type="EMBL" id="JACEIK010007324">
    <property type="protein sequence ID" value="MCE3050075.1"/>
    <property type="molecule type" value="Genomic_DNA"/>
</dbReference>
<dbReference type="InterPro" id="IPR036047">
    <property type="entry name" value="F-box-like_dom_sf"/>
</dbReference>
<dbReference type="InterPro" id="IPR001810">
    <property type="entry name" value="F-box_dom"/>
</dbReference>
<gene>
    <name evidence="2" type="ORF">HAX54_046435</name>
</gene>
<dbReference type="CDD" id="cd09917">
    <property type="entry name" value="F-box_SF"/>
    <property type="match status" value="1"/>
</dbReference>
<organism evidence="2 3">
    <name type="scientific">Datura stramonium</name>
    <name type="common">Jimsonweed</name>
    <name type="synonym">Common thornapple</name>
    <dbReference type="NCBI Taxonomy" id="4076"/>
    <lineage>
        <taxon>Eukaryota</taxon>
        <taxon>Viridiplantae</taxon>
        <taxon>Streptophyta</taxon>
        <taxon>Embryophyta</taxon>
        <taxon>Tracheophyta</taxon>
        <taxon>Spermatophyta</taxon>
        <taxon>Magnoliopsida</taxon>
        <taxon>eudicotyledons</taxon>
        <taxon>Gunneridae</taxon>
        <taxon>Pentapetalae</taxon>
        <taxon>asterids</taxon>
        <taxon>lamiids</taxon>
        <taxon>Solanales</taxon>
        <taxon>Solanaceae</taxon>
        <taxon>Solanoideae</taxon>
        <taxon>Datureae</taxon>
        <taxon>Datura</taxon>
    </lineage>
</organism>
<reference evidence="2 3" key="1">
    <citation type="journal article" date="2021" name="BMC Genomics">
        <title>Datura genome reveals duplications of psychoactive alkaloid biosynthetic genes and high mutation rate following tissue culture.</title>
        <authorList>
            <person name="Rajewski A."/>
            <person name="Carter-House D."/>
            <person name="Stajich J."/>
            <person name="Litt A."/>
        </authorList>
    </citation>
    <scope>NUCLEOTIDE SEQUENCE [LARGE SCALE GENOMIC DNA]</scope>
    <source>
        <strain evidence="2">AR-01</strain>
    </source>
</reference>
<dbReference type="PANTHER" id="PTHR34145:SF28">
    <property type="entry name" value="F-BOX DOMAIN-CONTAINING PROTEIN"/>
    <property type="match status" value="1"/>
</dbReference>
<proteinExistence type="predicted"/>
<dbReference type="Gene3D" id="3.80.10.10">
    <property type="entry name" value="Ribonuclease Inhibitor"/>
    <property type="match status" value="1"/>
</dbReference>
<protein>
    <recommendedName>
        <fullName evidence="1">F-box domain-containing protein</fullName>
    </recommendedName>
</protein>